<feature type="transmembrane region" description="Helical" evidence="8">
    <location>
        <begin position="167"/>
        <end position="186"/>
    </location>
</feature>
<evidence type="ECO:0000256" key="5">
    <source>
        <dbReference type="ARBA" id="ARBA00022692"/>
    </source>
</evidence>
<evidence type="ECO:0000256" key="8">
    <source>
        <dbReference type="RuleBase" id="RU365088"/>
    </source>
</evidence>
<keyword evidence="4" id="KW-1003">Cell membrane</keyword>
<feature type="transmembrane region" description="Helical" evidence="8">
    <location>
        <begin position="309"/>
        <end position="335"/>
    </location>
</feature>
<keyword evidence="12" id="KW-1185">Reference proteome</keyword>
<dbReference type="Pfam" id="PF07690">
    <property type="entry name" value="MFS_1"/>
    <property type="match status" value="1"/>
</dbReference>
<evidence type="ECO:0000256" key="3">
    <source>
        <dbReference type="ARBA" id="ARBA00022448"/>
    </source>
</evidence>
<evidence type="ECO:0000313" key="10">
    <source>
        <dbReference type="EMBL" id="GAN44611.1"/>
    </source>
</evidence>
<feature type="transmembrane region" description="Helical" evidence="8">
    <location>
        <begin position="216"/>
        <end position="240"/>
    </location>
</feature>
<dbReference type="Proteomes" id="UP000253740">
    <property type="component" value="Unassembled WGS sequence"/>
</dbReference>
<keyword evidence="6 8" id="KW-1133">Transmembrane helix</keyword>
<feature type="transmembrane region" description="Helical" evidence="8">
    <location>
        <begin position="50"/>
        <end position="66"/>
    </location>
</feature>
<feature type="transmembrane region" description="Helical" evidence="8">
    <location>
        <begin position="252"/>
        <end position="271"/>
    </location>
</feature>
<dbReference type="GO" id="GO:1990961">
    <property type="term" value="P:xenobiotic detoxification by transmembrane export across the plasma membrane"/>
    <property type="evidence" value="ECO:0007669"/>
    <property type="project" value="InterPro"/>
</dbReference>
<comment type="subcellular location">
    <subcellularLocation>
        <location evidence="8">Cell inner membrane</location>
        <topology evidence="8">Multi-pass membrane protein</topology>
    </subcellularLocation>
    <subcellularLocation>
        <location evidence="1">Cell membrane</location>
        <topology evidence="1">Multi-pass membrane protein</topology>
    </subcellularLocation>
</comment>
<dbReference type="EMBL" id="DF970171">
    <property type="protein sequence ID" value="GAP65737.1"/>
    <property type="molecule type" value="Genomic_DNA"/>
</dbReference>
<gene>
    <name evidence="10" type="ORF">MBSD_1146</name>
    <name evidence="11" type="ORF">MBSD_n1028</name>
</gene>
<evidence type="ECO:0000313" key="11">
    <source>
        <dbReference type="EMBL" id="GAP65737.1"/>
    </source>
</evidence>
<dbReference type="PANTHER" id="PTHR23502">
    <property type="entry name" value="MAJOR FACILITATOR SUPERFAMILY"/>
    <property type="match status" value="1"/>
</dbReference>
<feature type="transmembrane region" description="Helical" evidence="8">
    <location>
        <begin position="78"/>
        <end position="95"/>
    </location>
</feature>
<accession>A0A0K8QMT2</accession>
<dbReference type="InterPro" id="IPR036259">
    <property type="entry name" value="MFS_trans_sf"/>
</dbReference>
<dbReference type="InterPro" id="IPR004812">
    <property type="entry name" value="Efflux_drug-R_Bcr/CmlA"/>
</dbReference>
<dbReference type="EMBL" id="DF952378">
    <property type="protein sequence ID" value="GAN44611.1"/>
    <property type="molecule type" value="Genomic_DNA"/>
</dbReference>
<evidence type="ECO:0000313" key="12">
    <source>
        <dbReference type="Proteomes" id="UP000253740"/>
    </source>
</evidence>
<keyword evidence="3 8" id="KW-0813">Transport</keyword>
<dbReference type="Gene3D" id="1.20.1720.10">
    <property type="entry name" value="Multidrug resistance protein D"/>
    <property type="match status" value="1"/>
</dbReference>
<feature type="domain" description="Major facilitator superfamily (MFS) profile" evidence="9">
    <location>
        <begin position="12"/>
        <end position="409"/>
    </location>
</feature>
<comment type="caution">
    <text evidence="8">Lacks conserved residue(s) required for the propagation of feature annotation.</text>
</comment>
<dbReference type="InterPro" id="IPR020846">
    <property type="entry name" value="MFS_dom"/>
</dbReference>
<evidence type="ECO:0000259" key="9">
    <source>
        <dbReference type="PROSITE" id="PS50850"/>
    </source>
</evidence>
<dbReference type="RefSeq" id="WP_062535774.1">
    <property type="nucleotide sequence ID" value="NZ_DF970171.1"/>
</dbReference>
<dbReference type="SUPFAM" id="SSF103473">
    <property type="entry name" value="MFS general substrate transporter"/>
    <property type="match status" value="1"/>
</dbReference>
<keyword evidence="8" id="KW-0997">Cell inner membrane</keyword>
<dbReference type="PROSITE" id="PS50850">
    <property type="entry name" value="MFS"/>
    <property type="match status" value="1"/>
</dbReference>
<evidence type="ECO:0000256" key="7">
    <source>
        <dbReference type="ARBA" id="ARBA00023136"/>
    </source>
</evidence>
<dbReference type="PANTHER" id="PTHR23502:SF132">
    <property type="entry name" value="POLYAMINE TRANSPORTER 2-RELATED"/>
    <property type="match status" value="1"/>
</dbReference>
<reference evidence="11" key="2">
    <citation type="submission" date="2015-08" db="EMBL/GenBank/DDBJ databases">
        <title>Complete DNA Sequence of Pseudomonas syringae pv. actinidiae, the Causal Agent of Kiwifruit Canker Disease.</title>
        <authorList>
            <person name="Rikkerink E.H.A."/>
            <person name="Fineran P.C."/>
        </authorList>
    </citation>
    <scope>NUCLEOTIDE SEQUENCE</scope>
    <source>
        <strain evidence="11">SkMP5</strain>
    </source>
</reference>
<dbReference type="HOGENOM" id="CLU_001265_47_1_6"/>
<keyword evidence="7 8" id="KW-0472">Membrane</keyword>
<evidence type="ECO:0000256" key="4">
    <source>
        <dbReference type="ARBA" id="ARBA00022475"/>
    </source>
</evidence>
<reference evidence="10" key="1">
    <citation type="submission" date="2015-03" db="EMBL/GenBank/DDBJ databases">
        <title>Draft genome sequence of Mizugakiibacter sediminis skMP5.</title>
        <authorList>
            <person name="Watanabe T."/>
            <person name="Kojima H."/>
            <person name="Fukui M."/>
        </authorList>
    </citation>
    <scope>NUCLEOTIDE SEQUENCE</scope>
    <source>
        <strain evidence="10">SkMP5</strain>
    </source>
</reference>
<feature type="transmembrane region" description="Helical" evidence="8">
    <location>
        <begin position="136"/>
        <end position="161"/>
    </location>
</feature>
<dbReference type="GO" id="GO:0042910">
    <property type="term" value="F:xenobiotic transmembrane transporter activity"/>
    <property type="evidence" value="ECO:0007669"/>
    <property type="project" value="InterPro"/>
</dbReference>
<evidence type="ECO:0000256" key="2">
    <source>
        <dbReference type="ARBA" id="ARBA00006236"/>
    </source>
</evidence>
<protein>
    <recommendedName>
        <fullName evidence="8">Bcr/CflA family efflux transporter</fullName>
    </recommendedName>
</protein>
<feature type="transmembrane region" description="Helical" evidence="8">
    <location>
        <begin position="347"/>
        <end position="369"/>
    </location>
</feature>
<comment type="similarity">
    <text evidence="2 8">Belongs to the major facilitator superfamily. Bcr/CmlA family.</text>
</comment>
<dbReference type="GO" id="GO:0015385">
    <property type="term" value="F:sodium:proton antiporter activity"/>
    <property type="evidence" value="ECO:0007669"/>
    <property type="project" value="TreeGrafter"/>
</dbReference>
<feature type="transmembrane region" description="Helical" evidence="8">
    <location>
        <begin position="283"/>
        <end position="303"/>
    </location>
</feature>
<sequence length="409" mass="42800">MSRFHATSHGMLAALLALLSMLGPFSIDTIFPGFPDIAREFGAGKVEMQQTVSVYLVAYALMGLFHGPLSDAYGRRPVIVAGLGIYALSAAAAALTTSMTALLVCRALQGMSAGAGQIVGRAIVRDRYHGAEAQRLMAQVTLLFGIAPAIAPVVGAALLGVAGWRGIFWAMAAFALLLGAACALSLPETHARDARQPFAPAPLLATCRRILGDRQFWPLAVSGTVNFSALFTYIVSAPAFVLELLHLTRAGFPWLFVPAIGGMMAGAWLSGRLAGKASAATTVGLGYAVMLAASAANVALHLWRPQPALPWSVIPIGVHAVGITLSFPTLVLLLLDRFPAQRGAASSMQTFVSLIFNAVLAGAISPLLSDSAPKLALGAAAFTATGFASWRWYRAMCRREAAREAAVAD</sequence>
<dbReference type="AlphaFoldDB" id="A0A0K8QMT2"/>
<organism evidence="11">
    <name type="scientific">Mizugakiibacter sediminis</name>
    <dbReference type="NCBI Taxonomy" id="1475481"/>
    <lineage>
        <taxon>Bacteria</taxon>
        <taxon>Pseudomonadati</taxon>
        <taxon>Pseudomonadota</taxon>
        <taxon>Gammaproteobacteria</taxon>
        <taxon>Lysobacterales</taxon>
        <taxon>Rhodanobacteraceae</taxon>
        <taxon>Mizugakiibacter</taxon>
    </lineage>
</organism>
<evidence type="ECO:0000256" key="1">
    <source>
        <dbReference type="ARBA" id="ARBA00004651"/>
    </source>
</evidence>
<keyword evidence="5 8" id="KW-0812">Transmembrane</keyword>
<name>A0A0K8QMT2_9GAMM</name>
<proteinExistence type="inferred from homology"/>
<dbReference type="GO" id="GO:0005886">
    <property type="term" value="C:plasma membrane"/>
    <property type="evidence" value="ECO:0007669"/>
    <property type="project" value="UniProtKB-SubCell"/>
</dbReference>
<evidence type="ECO:0000256" key="6">
    <source>
        <dbReference type="ARBA" id="ARBA00022989"/>
    </source>
</evidence>
<feature type="transmembrane region" description="Helical" evidence="8">
    <location>
        <begin position="375"/>
        <end position="393"/>
    </location>
</feature>
<dbReference type="STRING" id="1475481.GCA_000953855_01047"/>
<dbReference type="NCBIfam" id="TIGR00710">
    <property type="entry name" value="efflux_Bcr_CflA"/>
    <property type="match status" value="1"/>
</dbReference>
<dbReference type="CDD" id="cd17320">
    <property type="entry name" value="MFS_MdfA_MDR_like"/>
    <property type="match status" value="1"/>
</dbReference>
<dbReference type="InterPro" id="IPR011701">
    <property type="entry name" value="MFS"/>
</dbReference>